<dbReference type="OrthoDB" id="4094059at2759"/>
<dbReference type="RefSeq" id="XP_020077452.1">
    <property type="nucleotide sequence ID" value="XM_020220731.1"/>
</dbReference>
<accession>A0A1E4RMR3</accession>
<dbReference type="AlphaFoldDB" id="A0A1E4RMR3"/>
<organism evidence="1 2">
    <name type="scientific">Hyphopichia burtonii NRRL Y-1933</name>
    <dbReference type="NCBI Taxonomy" id="984485"/>
    <lineage>
        <taxon>Eukaryota</taxon>
        <taxon>Fungi</taxon>
        <taxon>Dikarya</taxon>
        <taxon>Ascomycota</taxon>
        <taxon>Saccharomycotina</taxon>
        <taxon>Pichiomycetes</taxon>
        <taxon>Debaryomycetaceae</taxon>
        <taxon>Hyphopichia</taxon>
    </lineage>
</organism>
<dbReference type="GeneID" id="30995281"/>
<gene>
    <name evidence="1" type="ORF">HYPBUDRAFT_151878</name>
</gene>
<evidence type="ECO:0000313" key="1">
    <source>
        <dbReference type="EMBL" id="ODV68385.1"/>
    </source>
</evidence>
<dbReference type="STRING" id="984485.A0A1E4RMR3"/>
<proteinExistence type="predicted"/>
<evidence type="ECO:0008006" key="3">
    <source>
        <dbReference type="Google" id="ProtNLM"/>
    </source>
</evidence>
<dbReference type="EMBL" id="KV454539">
    <property type="protein sequence ID" value="ODV68385.1"/>
    <property type="molecule type" value="Genomic_DNA"/>
</dbReference>
<name>A0A1E4RMR3_9ASCO</name>
<keyword evidence="2" id="KW-1185">Reference proteome</keyword>
<protein>
    <recommendedName>
        <fullName evidence="3">ATPase expression protein 1</fullName>
    </recommendedName>
</protein>
<evidence type="ECO:0000313" key="2">
    <source>
        <dbReference type="Proteomes" id="UP000095085"/>
    </source>
</evidence>
<dbReference type="Proteomes" id="UP000095085">
    <property type="component" value="Unassembled WGS sequence"/>
</dbReference>
<reference evidence="2" key="1">
    <citation type="submission" date="2016-05" db="EMBL/GenBank/DDBJ databases">
        <title>Comparative genomics of biotechnologically important yeasts.</title>
        <authorList>
            <consortium name="DOE Joint Genome Institute"/>
            <person name="Riley R."/>
            <person name="Haridas S."/>
            <person name="Wolfe K.H."/>
            <person name="Lopes M.R."/>
            <person name="Hittinger C.T."/>
            <person name="Goker M."/>
            <person name="Salamov A."/>
            <person name="Wisecaver J."/>
            <person name="Long T.M."/>
            <person name="Aerts A.L."/>
            <person name="Barry K."/>
            <person name="Choi C."/>
            <person name="Clum A."/>
            <person name="Coughlan A.Y."/>
            <person name="Deshpande S."/>
            <person name="Douglass A.P."/>
            <person name="Hanson S.J."/>
            <person name="Klenk H.-P."/>
            <person name="Labutti K."/>
            <person name="Lapidus A."/>
            <person name="Lindquist E."/>
            <person name="Lipzen A."/>
            <person name="Meier-Kolthoff J.P."/>
            <person name="Ohm R.A."/>
            <person name="Otillar R.P."/>
            <person name="Pangilinan J."/>
            <person name="Peng Y."/>
            <person name="Rokas A."/>
            <person name="Rosa C.A."/>
            <person name="Scheuner C."/>
            <person name="Sibirny A.A."/>
            <person name="Slot J.C."/>
            <person name="Stielow J.B."/>
            <person name="Sun H."/>
            <person name="Kurtzman C.P."/>
            <person name="Blackwell M."/>
            <person name="Grigoriev I.V."/>
            <person name="Jeffries T.W."/>
        </authorList>
    </citation>
    <scope>NUCLEOTIDE SEQUENCE [LARGE SCALE GENOMIC DNA]</scope>
    <source>
        <strain evidence="2">NRRL Y-1933</strain>
    </source>
</reference>
<sequence>MLRSLKGLKGRPLSLRRGYSVKSPILFVPNETIHRFESEKLTEEENLAAIPKRPNFDGLPKYHHEILSPEDTADLVIRPDVNDILTSTFSQNAVFTGDPNYKVTPANANLQETTLSLHFAVAVIEWIRLFNTQIVTLKSLPSTVNKLQHINEAKVDAIKAKLNSINVEELKSVEVLDKFYTSFEIYRKGDIMRKTRADTINIENISSILLTSELIQSDSELFDITLRYLGLKLAYFSNENLQQFTEKLINHLHGENITSGMKVQSFNNFMSKVFEIHPRLKTELHVSQLDKLAYLFTLANNIEDSKSLLQLLVTNYKVAPSKETFNLFLTKYTESLKDFQGLIKSKVLKDLHQLKPVFFHNGLDSFSLKFLLEEIIEHVYDLDHLMRLIENKENSSIFLLSEFAEMLMQRLQVIQSTSEDPNTTKALQLTQLISKLVKDNGVKLDKKSLELAQQMYKDLGDTSNYEYIGKLLN</sequence>